<organism evidence="2 3">
    <name type="scientific">Mucilaginibacter litoreus</name>
    <dbReference type="NCBI Taxonomy" id="1048221"/>
    <lineage>
        <taxon>Bacteria</taxon>
        <taxon>Pseudomonadati</taxon>
        <taxon>Bacteroidota</taxon>
        <taxon>Sphingobacteriia</taxon>
        <taxon>Sphingobacteriales</taxon>
        <taxon>Sphingobacteriaceae</taxon>
        <taxon>Mucilaginibacter</taxon>
    </lineage>
</organism>
<dbReference type="EMBL" id="JBHTHZ010000014">
    <property type="protein sequence ID" value="MFD0795458.1"/>
    <property type="molecule type" value="Genomic_DNA"/>
</dbReference>
<keyword evidence="1" id="KW-0175">Coiled coil</keyword>
<dbReference type="RefSeq" id="WP_377117877.1">
    <property type="nucleotide sequence ID" value="NZ_JBHTHZ010000014.1"/>
</dbReference>
<evidence type="ECO:0000313" key="3">
    <source>
        <dbReference type="Proteomes" id="UP001597010"/>
    </source>
</evidence>
<accession>A0ABW3AWY7</accession>
<dbReference type="Proteomes" id="UP001597010">
    <property type="component" value="Unassembled WGS sequence"/>
</dbReference>
<protein>
    <submittedName>
        <fullName evidence="2">Conjugal transfer protein TraI</fullName>
    </submittedName>
</protein>
<feature type="coiled-coil region" evidence="1">
    <location>
        <begin position="42"/>
        <end position="69"/>
    </location>
</feature>
<evidence type="ECO:0000313" key="2">
    <source>
        <dbReference type="EMBL" id="MFD0795458.1"/>
    </source>
</evidence>
<proteinExistence type="predicted"/>
<sequence>MKKALSTAGLILILGLQPQRSDAQIPGVGLVTGIIKKVIIALDLKVQELQNQTLKVQNLQQQLENKLSMGSLNDISGWLNKEKELYQGYYQELNTVKGIIAGYREVKAIIRRQKQLLDEYRTAYALFRRDRHFRTEELQYMDNIYSGILEESLRNLDDLTLAVSSFRTQMTDAERMQRIHQASGTMQTNLDHLRQFNQQNKMLSLARSASEQDRQGVRNLYGL</sequence>
<name>A0ABW3AWY7_9SPHI</name>
<evidence type="ECO:0000256" key="1">
    <source>
        <dbReference type="SAM" id="Coils"/>
    </source>
</evidence>
<gene>
    <name evidence="2" type="ORF">ACFQZX_17685</name>
</gene>
<keyword evidence="3" id="KW-1185">Reference proteome</keyword>
<comment type="caution">
    <text evidence="2">The sequence shown here is derived from an EMBL/GenBank/DDBJ whole genome shotgun (WGS) entry which is preliminary data.</text>
</comment>
<reference evidence="3" key="1">
    <citation type="journal article" date="2019" name="Int. J. Syst. Evol. Microbiol.">
        <title>The Global Catalogue of Microorganisms (GCM) 10K type strain sequencing project: providing services to taxonomists for standard genome sequencing and annotation.</title>
        <authorList>
            <consortium name="The Broad Institute Genomics Platform"/>
            <consortium name="The Broad Institute Genome Sequencing Center for Infectious Disease"/>
            <person name="Wu L."/>
            <person name="Ma J."/>
        </authorList>
    </citation>
    <scope>NUCLEOTIDE SEQUENCE [LARGE SCALE GENOMIC DNA]</scope>
    <source>
        <strain evidence="3">CCUG 61484</strain>
    </source>
</reference>